<dbReference type="EMBL" id="CP012898">
    <property type="protein sequence ID" value="ALJ06145.1"/>
    <property type="molecule type" value="Genomic_DNA"/>
</dbReference>
<dbReference type="RefSeq" id="WP_054729493.1">
    <property type="nucleotide sequence ID" value="NZ_CP012898.1"/>
</dbReference>
<dbReference type="STRING" id="1736674.APS56_13850"/>
<dbReference type="InterPro" id="IPR029475">
    <property type="entry name" value="DUF6807"/>
</dbReference>
<keyword evidence="2" id="KW-1185">Reference proteome</keyword>
<protein>
    <recommendedName>
        <fullName evidence="3">Methane oxygenase PmoA</fullName>
    </recommendedName>
</protein>
<sequence>MNLYYITFCFIFISNVISAQKVDLIIKNDAAYFLEEKDSILNYQIAEKSLNGTYTRTNYIHPLYTLDGEILTEDFPPDHYHHRGVFWAWHQLYVGDKRIGDAWLIDDFSWEVINAIQLKPEEKSTILKVEVLWKSPQWRSKSGKQKPLVKEITKLKVYPLKENYRQIDIEISIQALEKNMRIGGSEDAKGYGGFSQRLKNVENIKFTGSQGKIEPTLLPVEADGWIDISGPFDQDDNLSGLSILSHPNNPGFPNPWILRSKNSMQNAVYPFPGKKAIPLSETHPTILRYRLLIHRGEANQIDIASKYVEFQK</sequence>
<accession>A0A0P0CZQ6</accession>
<evidence type="ECO:0008006" key="3">
    <source>
        <dbReference type="Google" id="ProtNLM"/>
    </source>
</evidence>
<evidence type="ECO:0000313" key="2">
    <source>
        <dbReference type="Proteomes" id="UP000057981"/>
    </source>
</evidence>
<organism evidence="1 2">
    <name type="scientific">Pseudalgibacter alginicilyticus</name>
    <dbReference type="NCBI Taxonomy" id="1736674"/>
    <lineage>
        <taxon>Bacteria</taxon>
        <taxon>Pseudomonadati</taxon>
        <taxon>Bacteroidota</taxon>
        <taxon>Flavobacteriia</taxon>
        <taxon>Flavobacteriales</taxon>
        <taxon>Flavobacteriaceae</taxon>
        <taxon>Pseudalgibacter</taxon>
    </lineage>
</organism>
<dbReference type="Proteomes" id="UP000057981">
    <property type="component" value="Chromosome"/>
</dbReference>
<dbReference type="AlphaFoldDB" id="A0A0P0CZQ6"/>
<gene>
    <name evidence="1" type="ORF">APS56_13850</name>
</gene>
<dbReference type="KEGG" id="ahz:APS56_13850"/>
<evidence type="ECO:0000313" key="1">
    <source>
        <dbReference type="EMBL" id="ALJ06145.1"/>
    </source>
</evidence>
<dbReference type="Pfam" id="PF14100">
    <property type="entry name" value="DUF6807"/>
    <property type="match status" value="1"/>
</dbReference>
<name>A0A0P0CZQ6_9FLAO</name>
<reference evidence="1 2" key="1">
    <citation type="submission" date="2015-10" db="EMBL/GenBank/DDBJ databases">
        <authorList>
            <person name="Gilbert D.G."/>
        </authorList>
    </citation>
    <scope>NUCLEOTIDE SEQUENCE [LARGE SCALE GENOMIC DNA]</scope>
    <source>
        <strain evidence="2">HZ-22</strain>
    </source>
</reference>
<dbReference type="OrthoDB" id="2540540at2"/>
<proteinExistence type="predicted"/>